<dbReference type="Proteomes" id="UP001161247">
    <property type="component" value="Chromosome 8"/>
</dbReference>
<protein>
    <submittedName>
        <fullName evidence="1">OLC1v1016084C1</fullName>
    </submittedName>
</protein>
<gene>
    <name evidence="1" type="ORF">OLC1_LOCUS21804</name>
</gene>
<accession>A0AAV1E6P2</accession>
<keyword evidence="2" id="KW-1185">Reference proteome</keyword>
<evidence type="ECO:0000313" key="2">
    <source>
        <dbReference type="Proteomes" id="UP001161247"/>
    </source>
</evidence>
<evidence type="ECO:0000313" key="1">
    <source>
        <dbReference type="EMBL" id="CAI9115237.1"/>
    </source>
</evidence>
<proteinExistence type="predicted"/>
<dbReference type="EMBL" id="OX459125">
    <property type="protein sequence ID" value="CAI9115237.1"/>
    <property type="molecule type" value="Genomic_DNA"/>
</dbReference>
<reference evidence="1" key="1">
    <citation type="submission" date="2023-03" db="EMBL/GenBank/DDBJ databases">
        <authorList>
            <person name="Julca I."/>
        </authorList>
    </citation>
    <scope>NUCLEOTIDE SEQUENCE</scope>
</reference>
<sequence length="117" mass="13248">MVLMGLKGLRHVRVEKGAMPGITQVTMGELPLLEELPFGVENLRQLQEMELWSMNSNLTNNLRNAADTEEGGEENRKIARVPQVTIGYLQDGVWECHKLSRETSCQVKKESLPKIQM</sequence>
<organism evidence="1 2">
    <name type="scientific">Oldenlandia corymbosa var. corymbosa</name>
    <dbReference type="NCBI Taxonomy" id="529605"/>
    <lineage>
        <taxon>Eukaryota</taxon>
        <taxon>Viridiplantae</taxon>
        <taxon>Streptophyta</taxon>
        <taxon>Embryophyta</taxon>
        <taxon>Tracheophyta</taxon>
        <taxon>Spermatophyta</taxon>
        <taxon>Magnoliopsida</taxon>
        <taxon>eudicotyledons</taxon>
        <taxon>Gunneridae</taxon>
        <taxon>Pentapetalae</taxon>
        <taxon>asterids</taxon>
        <taxon>lamiids</taxon>
        <taxon>Gentianales</taxon>
        <taxon>Rubiaceae</taxon>
        <taxon>Rubioideae</taxon>
        <taxon>Spermacoceae</taxon>
        <taxon>Hedyotis-Oldenlandia complex</taxon>
        <taxon>Oldenlandia</taxon>
    </lineage>
</organism>
<name>A0AAV1E6P2_OLDCO</name>
<dbReference type="AlphaFoldDB" id="A0AAV1E6P2"/>